<gene>
    <name evidence="2" type="primary">g10631</name>
    <name evidence="2" type="ORF">VP750_LOCUS9533</name>
</gene>
<proteinExistence type="predicted"/>
<evidence type="ECO:0000313" key="2">
    <source>
        <dbReference type="EMBL" id="CAL5227627.1"/>
    </source>
</evidence>
<dbReference type="Proteomes" id="UP001497392">
    <property type="component" value="Unassembled WGS sequence"/>
</dbReference>
<evidence type="ECO:0000313" key="3">
    <source>
        <dbReference type="Proteomes" id="UP001497392"/>
    </source>
</evidence>
<evidence type="ECO:0000256" key="1">
    <source>
        <dbReference type="SAM" id="MobiDB-lite"/>
    </source>
</evidence>
<dbReference type="EMBL" id="CAXHTA020000017">
    <property type="protein sequence ID" value="CAL5227627.1"/>
    <property type="molecule type" value="Genomic_DNA"/>
</dbReference>
<comment type="caution">
    <text evidence="2">The sequence shown here is derived from an EMBL/GenBank/DDBJ whole genome shotgun (WGS) entry which is preliminary data.</text>
</comment>
<feature type="compositionally biased region" description="Basic and acidic residues" evidence="1">
    <location>
        <begin position="182"/>
        <end position="217"/>
    </location>
</feature>
<sequence length="376" mass="41481">MSLPKMHWLPKDQWEAPRAVTGVDELSGKAPLSGLFSGFWPSPCLLPDSVGADPSSLLASESAGCSVQPAHLEGEAELLDVAVVPGLASPASQPSDGSPQAGVPAAEQPDPAELKHNHGRGAQARDPSPRSNTQQGAALPGNTEPEHEREQAGSRLTAKRNRDDAYDGSPSDPDNQRPLQRSRAEGHDRSLSRDDEERRHMHKTEDHYKQSRSREASPVKAGALQSKHVSRDRQLSASRSHSACRKDEKWPFRRGRIIPCSTRMSVEMLGNLKFGSDHQDDLEGLNAETAVFLWNYEKQKMHGIFAGTSRPVQDTSKHADYLYEVRVKNYAEYPSLPKEVALRLVPRDGKTRRGETLLKPYLDADHVDRLCSAFAK</sequence>
<accession>A0ABP1G8I2</accession>
<keyword evidence="3" id="KW-1185">Reference proteome</keyword>
<organism evidence="2 3">
    <name type="scientific">Coccomyxa viridis</name>
    <dbReference type="NCBI Taxonomy" id="1274662"/>
    <lineage>
        <taxon>Eukaryota</taxon>
        <taxon>Viridiplantae</taxon>
        <taxon>Chlorophyta</taxon>
        <taxon>core chlorophytes</taxon>
        <taxon>Trebouxiophyceae</taxon>
        <taxon>Trebouxiophyceae incertae sedis</taxon>
        <taxon>Coccomyxaceae</taxon>
        <taxon>Coccomyxa</taxon>
    </lineage>
</organism>
<feature type="region of interest" description="Disordered" evidence="1">
    <location>
        <begin position="85"/>
        <end position="246"/>
    </location>
</feature>
<reference evidence="2 3" key="1">
    <citation type="submission" date="2024-06" db="EMBL/GenBank/DDBJ databases">
        <authorList>
            <person name="Kraege A."/>
            <person name="Thomma B."/>
        </authorList>
    </citation>
    <scope>NUCLEOTIDE SEQUENCE [LARGE SCALE GENOMIC DNA]</scope>
</reference>
<name>A0ABP1G8I2_9CHLO</name>
<protein>
    <submittedName>
        <fullName evidence="2">G10631 protein</fullName>
    </submittedName>
</protein>